<sequence length="324" mass="36775">MFHTIILQSAADVDGLLSLTRMSQQDQWRGPIATYIQKLWIVERGSSWAHEFFLQIGSKLVKLAELGYFNHLATMNQSSHTHPVVLQFIKSNFRSVQSFTLFQQHFGSFVDLARLVGTLRNIRVLSCEQVTWDNSAREPRSFMASTLETVYIKKWKFSLSIGEHEPTDWELVSDSPNVQFGVVSYTHPRHEADDASVTSLLLRDHRFATTSDLVNLIVKLRDLESLECHGIYWDEQSDDRPVIHTSGKLSTITVSGSQEFWPMIWLLVGCEEDPQQAHGTFAGPILPSVDIAAITGILRSFYFPEISKATFRRIHSSCPSAECK</sequence>
<reference evidence="1 2" key="1">
    <citation type="submission" date="2018-02" db="EMBL/GenBank/DDBJ databases">
        <title>Genome sequence of the basidiomycete white-rot fungus Phlebia centrifuga.</title>
        <authorList>
            <person name="Granchi Z."/>
            <person name="Peng M."/>
            <person name="de Vries R.P."/>
            <person name="Hilden K."/>
            <person name="Makela M.R."/>
            <person name="Grigoriev I."/>
            <person name="Riley R."/>
        </authorList>
    </citation>
    <scope>NUCLEOTIDE SEQUENCE [LARGE SCALE GENOMIC DNA]</scope>
    <source>
        <strain evidence="1 2">FBCC195</strain>
    </source>
</reference>
<dbReference type="Proteomes" id="UP000186601">
    <property type="component" value="Unassembled WGS sequence"/>
</dbReference>
<organism evidence="1 2">
    <name type="scientific">Hermanssonia centrifuga</name>
    <dbReference type="NCBI Taxonomy" id="98765"/>
    <lineage>
        <taxon>Eukaryota</taxon>
        <taxon>Fungi</taxon>
        <taxon>Dikarya</taxon>
        <taxon>Basidiomycota</taxon>
        <taxon>Agaricomycotina</taxon>
        <taxon>Agaricomycetes</taxon>
        <taxon>Polyporales</taxon>
        <taxon>Meruliaceae</taxon>
        <taxon>Hermanssonia</taxon>
    </lineage>
</organism>
<keyword evidence="2" id="KW-1185">Reference proteome</keyword>
<comment type="caution">
    <text evidence="1">The sequence shown here is derived from an EMBL/GenBank/DDBJ whole genome shotgun (WGS) entry which is preliminary data.</text>
</comment>
<proteinExistence type="predicted"/>
<evidence type="ECO:0000313" key="2">
    <source>
        <dbReference type="Proteomes" id="UP000186601"/>
    </source>
</evidence>
<accession>A0A2R6NTI2</accession>
<evidence type="ECO:0000313" key="1">
    <source>
        <dbReference type="EMBL" id="PSR75978.1"/>
    </source>
</evidence>
<dbReference type="EMBL" id="MLYV02000870">
    <property type="protein sequence ID" value="PSR75978.1"/>
    <property type="molecule type" value="Genomic_DNA"/>
</dbReference>
<dbReference type="AlphaFoldDB" id="A0A2R6NTI2"/>
<gene>
    <name evidence="1" type="ORF">PHLCEN_2v8756</name>
</gene>
<name>A0A2R6NTI2_9APHY</name>
<protein>
    <submittedName>
        <fullName evidence="1">Uncharacterized protein</fullName>
    </submittedName>
</protein>